<sequence>MSPSAAVAVLLFEVLTSAHPTRGGPGVDRGAVSSGGVNDDQQRNQKRSGDHGGPDHGFPPVLVRLLTADAVAPVRAHHDDAGVDLSSAEDLVLEPGERALVGTGIAIALPAGTVGLVHPRSGLAARAGLSIVNAPGTVDAGYRGEIKVSLINLDPREPITIAKGDRIAQLLVQKVELSPFVVVDELDDTERGARGHGSTGVGGFAPRA</sequence>
<dbReference type="Gene3D" id="2.70.40.10">
    <property type="match status" value="1"/>
</dbReference>
<evidence type="ECO:0000256" key="9">
    <source>
        <dbReference type="SAM" id="MobiDB-lite"/>
    </source>
</evidence>
<keyword evidence="5 8" id="KW-0460">Magnesium</keyword>
<gene>
    <name evidence="8 11" type="primary">dut</name>
    <name evidence="11" type="ORF">HF852_01320</name>
</gene>
<comment type="pathway">
    <text evidence="8">Pyrimidine metabolism; dUMP biosynthesis; dUMP from dCTP (dUTP route): step 2/2.</text>
</comment>
<comment type="caution">
    <text evidence="8">Lacks conserved residue(s) required for the propagation of feature annotation.</text>
</comment>
<evidence type="ECO:0000256" key="5">
    <source>
        <dbReference type="ARBA" id="ARBA00022842"/>
    </source>
</evidence>
<dbReference type="EC" id="3.6.1.23" evidence="8"/>
<dbReference type="GO" id="GO:0004170">
    <property type="term" value="F:dUTP diphosphatase activity"/>
    <property type="evidence" value="ECO:0007669"/>
    <property type="project" value="UniProtKB-UniRule"/>
</dbReference>
<dbReference type="AlphaFoldDB" id="A0A7X9SUE1"/>
<evidence type="ECO:0000256" key="2">
    <source>
        <dbReference type="ARBA" id="ARBA00006581"/>
    </source>
</evidence>
<proteinExistence type="inferred from homology"/>
<feature type="region of interest" description="Disordered" evidence="9">
    <location>
        <begin position="20"/>
        <end position="59"/>
    </location>
</feature>
<dbReference type="Proteomes" id="UP000589552">
    <property type="component" value="Unassembled WGS sequence"/>
</dbReference>
<comment type="cofactor">
    <cofactor evidence="1 8">
        <name>Mg(2+)</name>
        <dbReference type="ChEBI" id="CHEBI:18420"/>
    </cofactor>
</comment>
<comment type="function">
    <text evidence="8">This enzyme is involved in nucleotide metabolism: it produces dUMP, the immediate precursor of thymidine nucleotides and it decreases the intracellular concentration of dUTP so that uracil cannot be incorporated into DNA.</text>
</comment>
<evidence type="ECO:0000259" key="10">
    <source>
        <dbReference type="Pfam" id="PF00692"/>
    </source>
</evidence>
<evidence type="ECO:0000256" key="3">
    <source>
        <dbReference type="ARBA" id="ARBA00022723"/>
    </source>
</evidence>
<organism evidence="11 12">
    <name type="scientific">Corynebacterium xerosis</name>
    <dbReference type="NCBI Taxonomy" id="1725"/>
    <lineage>
        <taxon>Bacteria</taxon>
        <taxon>Bacillati</taxon>
        <taxon>Actinomycetota</taxon>
        <taxon>Actinomycetes</taxon>
        <taxon>Mycobacteriales</taxon>
        <taxon>Corynebacteriaceae</taxon>
        <taxon>Corynebacterium</taxon>
    </lineage>
</organism>
<dbReference type="Pfam" id="PF00692">
    <property type="entry name" value="dUTPase"/>
    <property type="match status" value="1"/>
</dbReference>
<dbReference type="FunFam" id="2.70.40.10:FF:000008">
    <property type="entry name" value="Deoxyuridine 5'-triphosphate nucleotidohydrolase"/>
    <property type="match status" value="1"/>
</dbReference>
<dbReference type="EMBL" id="JABAGA010000001">
    <property type="protein sequence ID" value="NMF08257.1"/>
    <property type="molecule type" value="Genomic_DNA"/>
</dbReference>
<keyword evidence="3 8" id="KW-0479">Metal-binding</keyword>
<evidence type="ECO:0000256" key="8">
    <source>
        <dbReference type="HAMAP-Rule" id="MF_00116"/>
    </source>
</evidence>
<dbReference type="UniPathway" id="UPA00610">
    <property type="reaction ID" value="UER00666"/>
</dbReference>
<feature type="binding site" evidence="8">
    <location>
        <begin position="120"/>
        <end position="122"/>
    </location>
    <ligand>
        <name>substrate</name>
    </ligand>
</feature>
<name>A0A7X9SUE1_9CORY</name>
<dbReference type="NCBIfam" id="TIGR00576">
    <property type="entry name" value="dut"/>
    <property type="match status" value="1"/>
</dbReference>
<feature type="domain" description="dUTPase-like" evidence="10">
    <location>
        <begin position="71"/>
        <end position="200"/>
    </location>
</feature>
<reference evidence="11 12" key="1">
    <citation type="submission" date="2020-04" db="EMBL/GenBank/DDBJ databases">
        <authorList>
            <person name="Hitch T.C.A."/>
            <person name="Wylensek D."/>
            <person name="Clavel T."/>
        </authorList>
    </citation>
    <scope>NUCLEOTIDE SEQUENCE [LARGE SCALE GENOMIC DNA]</scope>
    <source>
        <strain evidence="11 12">BL-383-APC-2I</strain>
    </source>
</reference>
<dbReference type="GO" id="GO:0000287">
    <property type="term" value="F:magnesium ion binding"/>
    <property type="evidence" value="ECO:0007669"/>
    <property type="project" value="UniProtKB-UniRule"/>
</dbReference>
<evidence type="ECO:0000256" key="4">
    <source>
        <dbReference type="ARBA" id="ARBA00022801"/>
    </source>
</evidence>
<evidence type="ECO:0000256" key="6">
    <source>
        <dbReference type="ARBA" id="ARBA00023080"/>
    </source>
</evidence>
<evidence type="ECO:0000313" key="12">
    <source>
        <dbReference type="Proteomes" id="UP000589552"/>
    </source>
</evidence>
<dbReference type="PANTHER" id="PTHR11241:SF0">
    <property type="entry name" value="DEOXYURIDINE 5'-TRIPHOSPHATE NUCLEOTIDOHYDROLASE"/>
    <property type="match status" value="1"/>
</dbReference>
<dbReference type="InterPro" id="IPR008181">
    <property type="entry name" value="dUTPase"/>
</dbReference>
<comment type="catalytic activity">
    <reaction evidence="7 8">
        <text>dUTP + H2O = dUMP + diphosphate + H(+)</text>
        <dbReference type="Rhea" id="RHEA:10248"/>
        <dbReference type="ChEBI" id="CHEBI:15377"/>
        <dbReference type="ChEBI" id="CHEBI:15378"/>
        <dbReference type="ChEBI" id="CHEBI:33019"/>
        <dbReference type="ChEBI" id="CHEBI:61555"/>
        <dbReference type="ChEBI" id="CHEBI:246422"/>
        <dbReference type="EC" id="3.6.1.23"/>
    </reaction>
</comment>
<dbReference type="GO" id="GO:0046081">
    <property type="term" value="P:dUTP catabolic process"/>
    <property type="evidence" value="ECO:0007669"/>
    <property type="project" value="InterPro"/>
</dbReference>
<dbReference type="PANTHER" id="PTHR11241">
    <property type="entry name" value="DEOXYURIDINE 5'-TRIPHOSPHATE NUCLEOTIDOHYDROLASE"/>
    <property type="match status" value="1"/>
</dbReference>
<comment type="similarity">
    <text evidence="2 8">Belongs to the dUTPase family.</text>
</comment>
<evidence type="ECO:0000313" key="11">
    <source>
        <dbReference type="EMBL" id="NMF08257.1"/>
    </source>
</evidence>
<keyword evidence="6 8" id="KW-0546">Nucleotide metabolism</keyword>
<feature type="compositionally biased region" description="Basic and acidic residues" evidence="9">
    <location>
        <begin position="40"/>
        <end position="54"/>
    </location>
</feature>
<dbReference type="SUPFAM" id="SSF51283">
    <property type="entry name" value="dUTPase-like"/>
    <property type="match status" value="1"/>
</dbReference>
<dbReference type="CDD" id="cd07557">
    <property type="entry name" value="trimeric_dUTPase"/>
    <property type="match status" value="1"/>
</dbReference>
<dbReference type="InterPro" id="IPR036157">
    <property type="entry name" value="dUTPase-like_sf"/>
</dbReference>
<evidence type="ECO:0000256" key="7">
    <source>
        <dbReference type="ARBA" id="ARBA00047686"/>
    </source>
</evidence>
<comment type="caution">
    <text evidence="11">The sequence shown here is derived from an EMBL/GenBank/DDBJ whole genome shotgun (WGS) entry which is preliminary data.</text>
</comment>
<dbReference type="InterPro" id="IPR029054">
    <property type="entry name" value="dUTPase-like"/>
</dbReference>
<dbReference type="NCBIfam" id="NF001862">
    <property type="entry name" value="PRK00601.1"/>
    <property type="match status" value="1"/>
</dbReference>
<accession>A0A7X9SUE1</accession>
<dbReference type="HAMAP" id="MF_00116">
    <property type="entry name" value="dUTPase_bact"/>
    <property type="match status" value="1"/>
</dbReference>
<evidence type="ECO:0000256" key="1">
    <source>
        <dbReference type="ARBA" id="ARBA00001946"/>
    </source>
</evidence>
<protein>
    <recommendedName>
        <fullName evidence="8">Deoxyuridine 5'-triphosphate nucleotidohydrolase</fullName>
        <shortName evidence="8">dUTPase</shortName>
        <ecNumber evidence="8">3.6.1.23</ecNumber>
    </recommendedName>
    <alternativeName>
        <fullName evidence="8">dUTP pyrophosphatase</fullName>
    </alternativeName>
</protein>
<feature type="binding site" evidence="8">
    <location>
        <begin position="137"/>
        <end position="139"/>
    </location>
    <ligand>
        <name>substrate</name>
    </ligand>
</feature>
<dbReference type="InterPro" id="IPR033704">
    <property type="entry name" value="dUTPase_trimeric"/>
</dbReference>
<keyword evidence="4 8" id="KW-0378">Hydrolase</keyword>
<dbReference type="GO" id="GO:0006226">
    <property type="term" value="P:dUMP biosynthetic process"/>
    <property type="evidence" value="ECO:0007669"/>
    <property type="project" value="UniProtKB-UniRule"/>
</dbReference>
<feature type="binding site" evidence="8">
    <location>
        <position position="133"/>
    </location>
    <ligand>
        <name>substrate</name>
    </ligand>
</feature>